<accession>A0A1Q8YEE7</accession>
<dbReference type="InterPro" id="IPR010879">
    <property type="entry name" value="DUF1508"/>
</dbReference>
<dbReference type="Proteomes" id="UP000185911">
    <property type="component" value="Unassembled WGS sequence"/>
</dbReference>
<reference evidence="2 3" key="1">
    <citation type="submission" date="2017-01" db="EMBL/GenBank/DDBJ databases">
        <title>Genome sequence of Rhodoferax antarcticus ANT.BR, a psychrophilic purple nonsulfur bacterium from an Antarctic microbial mat.</title>
        <authorList>
            <person name="Baker J."/>
            <person name="Riester C."/>
            <person name="Skinner B."/>
            <person name="Newell A."/>
            <person name="Swingley W."/>
            <person name="Madigan M."/>
            <person name="Jung D."/>
            <person name="Asao M."/>
            <person name="Chen M."/>
            <person name="Loughlin P."/>
            <person name="Pan H."/>
            <person name="Lin S."/>
            <person name="Li N."/>
            <person name="Shaw J."/>
            <person name="Prado M."/>
            <person name="Sherman C."/>
            <person name="Li X."/>
            <person name="Tang J."/>
            <person name="Blankenship R."/>
            <person name="Zhao T."/>
            <person name="Touchman J."/>
            <person name="Sattley M."/>
        </authorList>
    </citation>
    <scope>NUCLEOTIDE SEQUENCE [LARGE SCALE GENOMIC DNA]</scope>
    <source>
        <strain evidence="2 3">ANT.BR</strain>
    </source>
</reference>
<dbReference type="STRING" id="81479.RA876_07305"/>
<dbReference type="InterPro" id="IPR036913">
    <property type="entry name" value="YegP-like_sf"/>
</dbReference>
<dbReference type="Gene3D" id="2.30.29.80">
    <property type="match status" value="1"/>
</dbReference>
<keyword evidence="3" id="KW-1185">Reference proteome</keyword>
<dbReference type="SUPFAM" id="SSF160113">
    <property type="entry name" value="YegP-like"/>
    <property type="match status" value="1"/>
</dbReference>
<dbReference type="PANTHER" id="PTHR40606">
    <property type="match status" value="1"/>
</dbReference>
<gene>
    <name evidence="2" type="ORF">BLL52_2642</name>
</gene>
<evidence type="ECO:0000313" key="3">
    <source>
        <dbReference type="Proteomes" id="UP000185911"/>
    </source>
</evidence>
<dbReference type="PANTHER" id="PTHR40606:SF1">
    <property type="entry name" value="UPF0339 PROTEIN YEGP"/>
    <property type="match status" value="1"/>
</dbReference>
<dbReference type="AlphaFoldDB" id="A0A1Q8YEE7"/>
<dbReference type="EMBL" id="MSYM01000013">
    <property type="protein sequence ID" value="OLP06406.1"/>
    <property type="molecule type" value="Genomic_DNA"/>
</dbReference>
<comment type="caution">
    <text evidence="2">The sequence shown here is derived from an EMBL/GenBank/DDBJ whole genome shotgun (WGS) entry which is preliminary data.</text>
</comment>
<dbReference type="InterPro" id="IPR051141">
    <property type="entry name" value="UPF0339_domain"/>
</dbReference>
<protein>
    <recommendedName>
        <fullName evidence="1">DUF1508 domain-containing protein</fullName>
    </recommendedName>
</protein>
<feature type="domain" description="DUF1508" evidence="1">
    <location>
        <begin position="11"/>
        <end position="57"/>
    </location>
</feature>
<organism evidence="2 3">
    <name type="scientific">Rhodoferax antarcticus ANT.BR</name>
    <dbReference type="NCBI Taxonomy" id="1111071"/>
    <lineage>
        <taxon>Bacteria</taxon>
        <taxon>Pseudomonadati</taxon>
        <taxon>Pseudomonadota</taxon>
        <taxon>Betaproteobacteria</taxon>
        <taxon>Burkholderiales</taxon>
        <taxon>Comamonadaceae</taxon>
        <taxon>Rhodoferax</taxon>
    </lineage>
</organism>
<sequence>MAGKFEITRSKSGRFMFNLKAGNGQVIGRSEMYSSATAMENGIKSVMTHAPDAPIKDLTEA</sequence>
<dbReference type="RefSeq" id="WP_075586845.1">
    <property type="nucleotide sequence ID" value="NZ_MSYM01000013.1"/>
</dbReference>
<dbReference type="Pfam" id="PF07411">
    <property type="entry name" value="DUF1508"/>
    <property type="match status" value="1"/>
</dbReference>
<evidence type="ECO:0000259" key="1">
    <source>
        <dbReference type="Pfam" id="PF07411"/>
    </source>
</evidence>
<evidence type="ECO:0000313" key="2">
    <source>
        <dbReference type="EMBL" id="OLP06406.1"/>
    </source>
</evidence>
<name>A0A1Q8YEE7_9BURK</name>
<proteinExistence type="predicted"/>